<dbReference type="EMBL" id="JBBFGL010000008">
    <property type="protein sequence ID" value="MEJ5196364.1"/>
    <property type="molecule type" value="Genomic_DNA"/>
</dbReference>
<protein>
    <recommendedName>
        <fullName evidence="4">GNAT family acetyltransferase</fullName>
    </recommendedName>
</protein>
<proteinExistence type="predicted"/>
<feature type="region of interest" description="Disordered" evidence="1">
    <location>
        <begin position="103"/>
        <end position="124"/>
    </location>
</feature>
<accession>A0AB35YAS6</accession>
<reference evidence="2" key="1">
    <citation type="submission" date="2024-03" db="EMBL/GenBank/DDBJ databases">
        <authorList>
            <person name="Plomp N."/>
            <person name="Harmsen H.J."/>
        </authorList>
    </citation>
    <scope>NUCLEOTIDE SEQUENCE</scope>
    <source>
        <strain evidence="2">HTF-128</strain>
    </source>
</reference>
<evidence type="ECO:0000256" key="1">
    <source>
        <dbReference type="SAM" id="MobiDB-lite"/>
    </source>
</evidence>
<evidence type="ECO:0000313" key="3">
    <source>
        <dbReference type="Proteomes" id="UP001373196"/>
    </source>
</evidence>
<gene>
    <name evidence="2" type="ORF">WF834_09340</name>
</gene>
<dbReference type="Proteomes" id="UP001373196">
    <property type="component" value="Unassembled WGS sequence"/>
</dbReference>
<evidence type="ECO:0000313" key="2">
    <source>
        <dbReference type="EMBL" id="MEJ5196364.1"/>
    </source>
</evidence>
<dbReference type="AlphaFoldDB" id="A0AB35YAS6"/>
<dbReference type="RefSeq" id="WP_339395689.1">
    <property type="nucleotide sequence ID" value="NZ_JBBFGL010000008.1"/>
</dbReference>
<evidence type="ECO:0008006" key="4">
    <source>
        <dbReference type="Google" id="ProtNLM"/>
    </source>
</evidence>
<name>A0AB35YAS6_9FIRM</name>
<sequence>MIFVPLLHYFKCKNSYSGNEYGLRYRMIPGKRTVPDPDGGEGAAKEESILTVDYWPDPWTIEKTDPALRVQKVFPLSDEGREAAAAFLQDAFNAEPERWKNCPNMMDCDPWEPAAEDEPDEPKE</sequence>
<comment type="caution">
    <text evidence="2">The sequence shown here is derived from an EMBL/GenBank/DDBJ whole genome shotgun (WGS) entry which is preliminary data.</text>
</comment>
<feature type="compositionally biased region" description="Acidic residues" evidence="1">
    <location>
        <begin position="114"/>
        <end position="124"/>
    </location>
</feature>
<organism evidence="2 3">
    <name type="scientific">Faecalibacterium wellingii</name>
    <dbReference type="NCBI Taxonomy" id="2929491"/>
    <lineage>
        <taxon>Bacteria</taxon>
        <taxon>Bacillati</taxon>
        <taxon>Bacillota</taxon>
        <taxon>Clostridia</taxon>
        <taxon>Eubacteriales</taxon>
        <taxon>Oscillospiraceae</taxon>
        <taxon>Faecalibacterium</taxon>
    </lineage>
</organism>